<dbReference type="Proteomes" id="UP000715965">
    <property type="component" value="Unassembled WGS sequence"/>
</dbReference>
<gene>
    <name evidence="2" type="ORF">IM725_16145</name>
</gene>
<accession>A0ABR9SIB6</accession>
<organism evidence="2 3">
    <name type="scientific">Ramlibacter aquaticus</name>
    <dbReference type="NCBI Taxonomy" id="2780094"/>
    <lineage>
        <taxon>Bacteria</taxon>
        <taxon>Pseudomonadati</taxon>
        <taxon>Pseudomonadota</taxon>
        <taxon>Betaproteobacteria</taxon>
        <taxon>Burkholderiales</taxon>
        <taxon>Comamonadaceae</taxon>
        <taxon>Ramlibacter</taxon>
    </lineage>
</organism>
<evidence type="ECO:0000313" key="2">
    <source>
        <dbReference type="EMBL" id="MBE7942106.1"/>
    </source>
</evidence>
<evidence type="ECO:0000256" key="1">
    <source>
        <dbReference type="ARBA" id="ARBA00006484"/>
    </source>
</evidence>
<evidence type="ECO:0000313" key="3">
    <source>
        <dbReference type="Proteomes" id="UP000715965"/>
    </source>
</evidence>
<comment type="similarity">
    <text evidence="1">Belongs to the short-chain dehydrogenases/reductases (SDR) family.</text>
</comment>
<dbReference type="RefSeq" id="WP_193781662.1">
    <property type="nucleotide sequence ID" value="NZ_JADDOJ010000079.1"/>
</dbReference>
<protein>
    <submittedName>
        <fullName evidence="2">SDR family oxidoreductase</fullName>
    </submittedName>
</protein>
<dbReference type="Gene3D" id="3.40.50.720">
    <property type="entry name" value="NAD(P)-binding Rossmann-like Domain"/>
    <property type="match status" value="1"/>
</dbReference>
<sequence length="259" mass="27798">MDLHIAGRKAIVCASSQGLGHACARSLSREGVQVFINGRDATRLEAAAALIRAETGQPVVPVVADITTEAGRARLVAACPDADILVTNNAGPTPGRFEDWDHDAYLAVFEQNMLPAVLLIRALLAGMRQRQFGRVVNITSAMVKSPNPHQGLSTAARTALTAVCKAISREVAVDNVTINNLLPERIDTGRQQYLIERQARIDNSSLEAARAKLVDTIAAKRFGRPEEFGDMCAYLCSAQASYISGQNIQLDGGSYRGIV</sequence>
<dbReference type="Pfam" id="PF13561">
    <property type="entry name" value="adh_short_C2"/>
    <property type="match status" value="1"/>
</dbReference>
<proteinExistence type="inferred from homology"/>
<dbReference type="EMBL" id="JADDOJ010000079">
    <property type="protein sequence ID" value="MBE7942106.1"/>
    <property type="molecule type" value="Genomic_DNA"/>
</dbReference>
<dbReference type="PRINTS" id="PR00081">
    <property type="entry name" value="GDHRDH"/>
</dbReference>
<dbReference type="SUPFAM" id="SSF51735">
    <property type="entry name" value="NAD(P)-binding Rossmann-fold domains"/>
    <property type="match status" value="1"/>
</dbReference>
<dbReference type="PANTHER" id="PTHR42879:SF6">
    <property type="entry name" value="NADPH-DEPENDENT REDUCTASE BACG"/>
    <property type="match status" value="1"/>
</dbReference>
<dbReference type="PANTHER" id="PTHR42879">
    <property type="entry name" value="3-OXOACYL-(ACYL-CARRIER-PROTEIN) REDUCTASE"/>
    <property type="match status" value="1"/>
</dbReference>
<dbReference type="InterPro" id="IPR002347">
    <property type="entry name" value="SDR_fam"/>
</dbReference>
<dbReference type="InterPro" id="IPR050259">
    <property type="entry name" value="SDR"/>
</dbReference>
<comment type="caution">
    <text evidence="2">The sequence shown here is derived from an EMBL/GenBank/DDBJ whole genome shotgun (WGS) entry which is preliminary data.</text>
</comment>
<name>A0ABR9SIB6_9BURK</name>
<keyword evidence="3" id="KW-1185">Reference proteome</keyword>
<reference evidence="2 3" key="1">
    <citation type="submission" date="2020-10" db="EMBL/GenBank/DDBJ databases">
        <title>Draft genome of Ramlibacter aquaticus LMG 30558.</title>
        <authorList>
            <person name="Props R."/>
        </authorList>
    </citation>
    <scope>NUCLEOTIDE SEQUENCE [LARGE SCALE GENOMIC DNA]</scope>
    <source>
        <strain evidence="2 3">LMG 30558</strain>
    </source>
</reference>
<dbReference type="InterPro" id="IPR036291">
    <property type="entry name" value="NAD(P)-bd_dom_sf"/>
</dbReference>